<evidence type="ECO:0000256" key="2">
    <source>
        <dbReference type="SAM" id="Phobius"/>
    </source>
</evidence>
<reference evidence="4 5" key="1">
    <citation type="submission" date="2022-03" db="EMBL/GenBank/DDBJ databases">
        <title>Mucilaginibacter sp. isolated from the gut of Protaetia brevitarsis seulensis larvae.</title>
        <authorList>
            <person name="Won M."/>
            <person name="Kim S.-J."/>
            <person name="Kwon S.-W."/>
        </authorList>
    </citation>
    <scope>NUCLEOTIDE SEQUENCE [LARGE SCALE GENOMIC DNA]</scope>
    <source>
        <strain evidence="4 5">CFWR-12</strain>
    </source>
</reference>
<evidence type="ECO:0000313" key="4">
    <source>
        <dbReference type="EMBL" id="UOE43893.1"/>
    </source>
</evidence>
<keyword evidence="2" id="KW-0472">Membrane</keyword>
<sequence>MHRGVPGPLRRLARDRLRLGALALIAAATAAIAGVQAGAAATLQQTLDQHWRGAYDLIVTADPGDGGGTVAFAAGAAGAAGASDLTDAPVAGGPASAPLLAPNALAADPEAGVTSDQLEAIRAIAGVDVAAPLARVLLPRIGGGTLRFSVPIDAGRTTPDPRAWRATVRVLTDDGLGPRLVTEQSVALVVDDADADRVVHLRPDQVRPDDLCVLDGVSYPMDSPEADPCRWRDVHTVAVRTGSQVTAGGEVVDGRLVFDVIDTPRANPVLTLVDAAAERELLGEAGAFLDPLVAARSAGTDASRLRSWLEQQPGEVAAHSVGTYTAMQQRADDLATTWAARGLPLDALPSGLPDGLPVLVGPTADQTLRLEVELEDFGPTAVSDRVAGGYAFPDALIDGLPGEPAGRIEADAGALLDPLSDARIVLPWPGTEAPALDPLHPDFPAFDGGVPLAAPHYRPTEAGPRLDAERYSPGYRSLLFGYEVGSPVLETSPGGGAVGSESVYGTLGDIPTLDQGEPVAQQLVPVGELDLDGVSALADPLAAAPLGAYESAGATLVADGDGEPVDPTELRPNLSGTGLVNAATTLVADLASVDPDAADVPIQAVRVRVAGIDEFDADALARIDGVAQRIRALGLDVVHAAGSSPIDVDVAVGGYAFGTLDAAETQRVGDLGLVRQRWTELEAASRVGSAISTATTIALGAGLGAAALLVGASTLVAIPGRRRVASTLRMIGWRRRRIVQWFGLEELIAVAVIAATGTAAVLVAQDRGLTLIGAAAAVTIVAAFGAASVIAGSRGETRPRGDARPRSRRRTTARVGRRGRTALRPLTAARFGVRQVRIHPLFAASVALTMLTAAGAAVSIAAIVLAERDAAGASLLAGFALGQALAARLLLAGVALAAAAVLGVLSRRLEIRRRAAQDGVLRAIGWTGAERHRAWRAESLAILLPAAAIITAVAAAIAAAVRPGDAVLLAGIAAASATLAGAATLATRRRIRDGASPRTERTGR</sequence>
<gene>
    <name evidence="4" type="ORF">MTO99_17270</name>
</gene>
<feature type="region of interest" description="Disordered" evidence="1">
    <location>
        <begin position="794"/>
        <end position="816"/>
    </location>
</feature>
<dbReference type="RefSeq" id="WP_243555258.1">
    <property type="nucleotide sequence ID" value="NZ_CP094528.1"/>
</dbReference>
<feature type="signal peptide" evidence="3">
    <location>
        <begin position="1"/>
        <end position="33"/>
    </location>
</feature>
<feature type="transmembrane region" description="Helical" evidence="2">
    <location>
        <begin position="697"/>
        <end position="718"/>
    </location>
</feature>
<feature type="compositionally biased region" description="Basic and acidic residues" evidence="1">
    <location>
        <begin position="795"/>
        <end position="805"/>
    </location>
</feature>
<feature type="transmembrane region" description="Helical" evidence="2">
    <location>
        <begin position="885"/>
        <end position="905"/>
    </location>
</feature>
<evidence type="ECO:0000256" key="3">
    <source>
        <dbReference type="SAM" id="SignalP"/>
    </source>
</evidence>
<feature type="chain" id="PRO_5046525227" description="FtsX-like permease family protein" evidence="3">
    <location>
        <begin position="34"/>
        <end position="1004"/>
    </location>
</feature>
<feature type="transmembrane region" description="Helical" evidence="2">
    <location>
        <begin position="769"/>
        <end position="791"/>
    </location>
</feature>
<feature type="transmembrane region" description="Helical" evidence="2">
    <location>
        <begin position="940"/>
        <end position="961"/>
    </location>
</feature>
<keyword evidence="5" id="KW-1185">Reference proteome</keyword>
<feature type="compositionally biased region" description="Basic residues" evidence="1">
    <location>
        <begin position="806"/>
        <end position="816"/>
    </location>
</feature>
<evidence type="ECO:0008006" key="6">
    <source>
        <dbReference type="Google" id="ProtNLM"/>
    </source>
</evidence>
<keyword evidence="3" id="KW-0732">Signal</keyword>
<proteinExistence type="predicted"/>
<dbReference type="EMBL" id="CP094528">
    <property type="protein sequence ID" value="UOE43893.1"/>
    <property type="molecule type" value="Genomic_DNA"/>
</dbReference>
<dbReference type="Proteomes" id="UP000832097">
    <property type="component" value="Chromosome"/>
</dbReference>
<feature type="transmembrane region" description="Helical" evidence="2">
    <location>
        <begin position="738"/>
        <end position="763"/>
    </location>
</feature>
<feature type="transmembrane region" description="Helical" evidence="2">
    <location>
        <begin position="967"/>
        <end position="986"/>
    </location>
</feature>
<keyword evidence="2" id="KW-1133">Transmembrane helix</keyword>
<name>A0ABY4BXJ0_9MICO</name>
<feature type="transmembrane region" description="Helical" evidence="2">
    <location>
        <begin position="841"/>
        <end position="865"/>
    </location>
</feature>
<keyword evidence="2" id="KW-0812">Transmembrane</keyword>
<evidence type="ECO:0000256" key="1">
    <source>
        <dbReference type="SAM" id="MobiDB-lite"/>
    </source>
</evidence>
<organism evidence="4 5">
    <name type="scientific">Agromyces larvae</name>
    <dbReference type="NCBI Taxonomy" id="2929802"/>
    <lineage>
        <taxon>Bacteria</taxon>
        <taxon>Bacillati</taxon>
        <taxon>Actinomycetota</taxon>
        <taxon>Actinomycetes</taxon>
        <taxon>Micrococcales</taxon>
        <taxon>Microbacteriaceae</taxon>
        <taxon>Agromyces</taxon>
    </lineage>
</organism>
<evidence type="ECO:0000313" key="5">
    <source>
        <dbReference type="Proteomes" id="UP000832097"/>
    </source>
</evidence>
<protein>
    <recommendedName>
        <fullName evidence="6">FtsX-like permease family protein</fullName>
    </recommendedName>
</protein>
<accession>A0ABY4BXJ0</accession>